<evidence type="ECO:0000313" key="1">
    <source>
        <dbReference type="EMBL" id="OLY81952.1"/>
    </source>
</evidence>
<comment type="caution">
    <text evidence="1">The sequence shown here is derived from an EMBL/GenBank/DDBJ whole genome shotgun (WGS) entry which is preliminary data.</text>
</comment>
<organism evidence="1 2">
    <name type="scientific">Smittium mucronatum</name>
    <dbReference type="NCBI Taxonomy" id="133383"/>
    <lineage>
        <taxon>Eukaryota</taxon>
        <taxon>Fungi</taxon>
        <taxon>Fungi incertae sedis</taxon>
        <taxon>Zoopagomycota</taxon>
        <taxon>Kickxellomycotina</taxon>
        <taxon>Harpellomycetes</taxon>
        <taxon>Harpellales</taxon>
        <taxon>Legeriomycetaceae</taxon>
        <taxon>Smittium</taxon>
    </lineage>
</organism>
<dbReference type="EMBL" id="LSSL01002053">
    <property type="protein sequence ID" value="OLY81952.1"/>
    <property type="molecule type" value="Genomic_DNA"/>
</dbReference>
<proteinExistence type="predicted"/>
<protein>
    <submittedName>
        <fullName evidence="1">Uncharacterized protein</fullName>
    </submittedName>
</protein>
<keyword evidence="2" id="KW-1185">Reference proteome</keyword>
<gene>
    <name evidence="1" type="ORF">AYI68_g3936</name>
</gene>
<dbReference type="AlphaFoldDB" id="A0A1R0GYG3"/>
<accession>A0A1R0GYG3</accession>
<sequence length="104" mass="12075">MKYINPLYKNSLELGLFAHEYPFVLTSKKIKENDDVAEVSSLDPRSDKEKSSLEFCKRYWIHDCCARYSPRVLVDESTGCDPTWYNVASEVVRGRNLVTFLALY</sequence>
<reference evidence="1 2" key="1">
    <citation type="journal article" date="2016" name="Mol. Biol. Evol.">
        <title>Genome-Wide Survey of Gut Fungi (Harpellales) Reveals the First Horizontally Transferred Ubiquitin Gene from a Mosquito Host.</title>
        <authorList>
            <person name="Wang Y."/>
            <person name="White M.M."/>
            <person name="Kvist S."/>
            <person name="Moncalvo J.M."/>
        </authorList>
    </citation>
    <scope>NUCLEOTIDE SEQUENCE [LARGE SCALE GENOMIC DNA]</scope>
    <source>
        <strain evidence="1 2">ALG-7-W6</strain>
    </source>
</reference>
<name>A0A1R0GYG3_9FUNG</name>
<evidence type="ECO:0000313" key="2">
    <source>
        <dbReference type="Proteomes" id="UP000187455"/>
    </source>
</evidence>
<dbReference type="Proteomes" id="UP000187455">
    <property type="component" value="Unassembled WGS sequence"/>
</dbReference>